<keyword evidence="2" id="KW-1133">Transmembrane helix</keyword>
<feature type="compositionally biased region" description="Low complexity" evidence="1">
    <location>
        <begin position="32"/>
        <end position="49"/>
    </location>
</feature>
<dbReference type="AlphaFoldDB" id="A0A238WL87"/>
<keyword evidence="2" id="KW-0812">Transmembrane</keyword>
<organism evidence="3 4">
    <name type="scientific">Actinomadura mexicana</name>
    <dbReference type="NCBI Taxonomy" id="134959"/>
    <lineage>
        <taxon>Bacteria</taxon>
        <taxon>Bacillati</taxon>
        <taxon>Actinomycetota</taxon>
        <taxon>Actinomycetes</taxon>
        <taxon>Streptosporangiales</taxon>
        <taxon>Thermomonosporaceae</taxon>
        <taxon>Actinomadura</taxon>
    </lineage>
</organism>
<feature type="transmembrane region" description="Helical" evidence="2">
    <location>
        <begin position="78"/>
        <end position="96"/>
    </location>
</feature>
<evidence type="ECO:0000313" key="4">
    <source>
        <dbReference type="Proteomes" id="UP000198420"/>
    </source>
</evidence>
<evidence type="ECO:0000256" key="1">
    <source>
        <dbReference type="SAM" id="MobiDB-lite"/>
    </source>
</evidence>
<gene>
    <name evidence="3" type="ORF">SAMN06265355_10328</name>
</gene>
<feature type="region of interest" description="Disordered" evidence="1">
    <location>
        <begin position="15"/>
        <end position="49"/>
    </location>
</feature>
<accession>A0A238WL87</accession>
<dbReference type="Proteomes" id="UP000198420">
    <property type="component" value="Unassembled WGS sequence"/>
</dbReference>
<evidence type="ECO:0000313" key="3">
    <source>
        <dbReference type="EMBL" id="SNR47302.1"/>
    </source>
</evidence>
<keyword evidence="2" id="KW-0472">Membrane</keyword>
<evidence type="ECO:0000256" key="2">
    <source>
        <dbReference type="SAM" id="Phobius"/>
    </source>
</evidence>
<protein>
    <submittedName>
        <fullName evidence="3">Uncharacterized protein</fullName>
    </submittedName>
</protein>
<feature type="transmembrane region" description="Helical" evidence="2">
    <location>
        <begin position="116"/>
        <end position="135"/>
    </location>
</feature>
<name>A0A238WL87_9ACTN</name>
<reference evidence="4" key="1">
    <citation type="submission" date="2017-06" db="EMBL/GenBank/DDBJ databases">
        <authorList>
            <person name="Varghese N."/>
            <person name="Submissions S."/>
        </authorList>
    </citation>
    <scope>NUCLEOTIDE SEQUENCE [LARGE SCALE GENOMIC DNA]</scope>
    <source>
        <strain evidence="4">DSM 44485</strain>
    </source>
</reference>
<sequence length="142" mass="14887">MRRFPKPGHFVIMGGMTKAPAGHDEPLEGDIGPAAGGASHAASGPAAAPAVPEAVEAAQALRRFDAEREERRRATNAVAGRIAVAVAALFLVFLTYDSTTTAVRAHSRGDAWIYPPAVVGGACAACLVALLTWGWRRRRLGM</sequence>
<keyword evidence="4" id="KW-1185">Reference proteome</keyword>
<dbReference type="EMBL" id="FZNP01000003">
    <property type="protein sequence ID" value="SNR47302.1"/>
    <property type="molecule type" value="Genomic_DNA"/>
</dbReference>
<proteinExistence type="predicted"/>